<feature type="transmembrane region" description="Helical" evidence="7">
    <location>
        <begin position="193"/>
        <end position="212"/>
    </location>
</feature>
<comment type="similarity">
    <text evidence="2">Belongs to the major facilitator superfamily.</text>
</comment>
<dbReference type="AlphaFoldDB" id="G3B1H2"/>
<dbReference type="InterPro" id="IPR020846">
    <property type="entry name" value="MFS_dom"/>
</dbReference>
<dbReference type="FunFam" id="1.20.1720.10:FF:000013">
    <property type="entry name" value="Related to multidrug resistance proteins"/>
    <property type="match status" value="1"/>
</dbReference>
<dbReference type="PANTHER" id="PTHR23501">
    <property type="entry name" value="MAJOR FACILITATOR SUPERFAMILY"/>
    <property type="match status" value="1"/>
</dbReference>
<evidence type="ECO:0000256" key="7">
    <source>
        <dbReference type="SAM" id="Phobius"/>
    </source>
</evidence>
<dbReference type="GO" id="GO:0005886">
    <property type="term" value="C:plasma membrane"/>
    <property type="evidence" value="ECO:0007669"/>
    <property type="project" value="TreeGrafter"/>
</dbReference>
<dbReference type="GeneID" id="18248834"/>
<feature type="transmembrane region" description="Helical" evidence="7">
    <location>
        <begin position="395"/>
        <end position="419"/>
    </location>
</feature>
<dbReference type="InterPro" id="IPR036259">
    <property type="entry name" value="MFS_trans_sf"/>
</dbReference>
<feature type="transmembrane region" description="Helical" evidence="7">
    <location>
        <begin position="511"/>
        <end position="529"/>
    </location>
</feature>
<dbReference type="PANTHER" id="PTHR23501:SF78">
    <property type="entry name" value="MAJOR FACILITATOR SUPERFAMILY (MFS) PROFILE DOMAIN-CONTAINING PROTEIN-RELATED"/>
    <property type="match status" value="1"/>
</dbReference>
<evidence type="ECO:0000256" key="1">
    <source>
        <dbReference type="ARBA" id="ARBA00004127"/>
    </source>
</evidence>
<dbReference type="Gene3D" id="1.20.1250.20">
    <property type="entry name" value="MFS general substrate transporter like domains"/>
    <property type="match status" value="2"/>
</dbReference>
<reference evidence="9 10" key="1">
    <citation type="journal article" date="2011" name="Proc. Natl. Acad. Sci. U.S.A.">
        <title>Comparative genomics of xylose-fermenting fungi for enhanced biofuel production.</title>
        <authorList>
            <person name="Wohlbach D.J."/>
            <person name="Kuo A."/>
            <person name="Sato T.K."/>
            <person name="Potts K.M."/>
            <person name="Salamov A.A."/>
            <person name="LaButti K.M."/>
            <person name="Sun H."/>
            <person name="Clum A."/>
            <person name="Pangilinan J.L."/>
            <person name="Lindquist E.A."/>
            <person name="Lucas S."/>
            <person name="Lapidus A."/>
            <person name="Jin M."/>
            <person name="Gunawan C."/>
            <person name="Balan V."/>
            <person name="Dale B.E."/>
            <person name="Jeffries T.W."/>
            <person name="Zinkel R."/>
            <person name="Barry K.W."/>
            <person name="Grigoriev I.V."/>
            <person name="Gasch A.P."/>
        </authorList>
    </citation>
    <scope>NUCLEOTIDE SEQUENCE [LARGE SCALE GENOMIC DNA]</scope>
    <source>
        <strain evidence="10">ATCC 10573 / BCRC 21748 / CBS 615 / JCM 9827 / NBRC 10315 / NRRL Y-1498 / VKM Y-70</strain>
    </source>
</reference>
<evidence type="ECO:0000256" key="5">
    <source>
        <dbReference type="ARBA" id="ARBA00022989"/>
    </source>
</evidence>
<keyword evidence="5 7" id="KW-1133">Transmembrane helix</keyword>
<feature type="transmembrane region" description="Helical" evidence="7">
    <location>
        <begin position="129"/>
        <end position="150"/>
    </location>
</feature>
<dbReference type="PROSITE" id="PS50850">
    <property type="entry name" value="MFS"/>
    <property type="match status" value="1"/>
</dbReference>
<dbReference type="GO" id="GO:0046943">
    <property type="term" value="F:carboxylic acid transmembrane transporter activity"/>
    <property type="evidence" value="ECO:0007669"/>
    <property type="project" value="UniProtKB-ARBA"/>
</dbReference>
<dbReference type="InterPro" id="IPR011701">
    <property type="entry name" value="MFS"/>
</dbReference>
<feature type="transmembrane region" description="Helical" evidence="7">
    <location>
        <begin position="233"/>
        <end position="253"/>
    </location>
</feature>
<keyword evidence="10" id="KW-1185">Reference proteome</keyword>
<protein>
    <recommendedName>
        <fullName evidence="8">Major facilitator superfamily (MFS) profile domain-containing protein</fullName>
    </recommendedName>
</protein>
<feature type="transmembrane region" description="Helical" evidence="7">
    <location>
        <begin position="368"/>
        <end position="389"/>
    </location>
</feature>
<dbReference type="eggNOG" id="KOG0254">
    <property type="taxonomic scope" value="Eukaryota"/>
</dbReference>
<sequence>MEKDKKIQIRVMEVKRTELAERLGDAHISILPRKNLIILLCSMSLTLMLSFADQTGVTIGLSTIGKDLHCETTINWAGTASLLSNCVCQILFGRLSDIFGRKHVMIVCLFILSIADLCCGFAQTGIQFFIFRAFAGIGNGAVSSLSMVILSDVVTLEQRGKYQGILGASVGVGNAIGPFIMAGFIKSYSWRGFYYFVSPTMIANIAVVHFLVKNTKKENLDNILSTKDKLKQIDYLGIITAAIGLTLILVPISGGGSTFAWNSPLVIVMFIVGTLSLVGFVVIEWKIPELPMIPLHLFKVPSLCLLLASSFLFGMAYYGFLYYMPYFFNIVKQKSEVQSAVFLVPLVLCQAVGSIISGQIISRTGHYILTVIVGYSLWCLSNGLLILWSRTLPEYAEVLILIVMGTGVGFTFQPTMVAAQAQAKKSDRAVVISTRNVLRSFGGAVGIAVGSTIVSNSLLSEIATERGLSNLPDDYLEYLESNIYAKIEIKGLSAGQVNHVIGMYEKALRNYFYLLIPLIGVCLVSSFFIKDRGLQCIDEADQRKIVESSSSSVSNSS</sequence>
<dbReference type="RefSeq" id="XP_006685778.1">
    <property type="nucleotide sequence ID" value="XM_006685715.1"/>
</dbReference>
<feature type="transmembrane region" description="Helical" evidence="7">
    <location>
        <begin position="265"/>
        <end position="285"/>
    </location>
</feature>
<organism evidence="10">
    <name type="scientific">Candida tenuis (strain ATCC 10573 / BCRC 21748 / CBS 615 / JCM 9827 / NBRC 10315 / NRRL Y-1498 / VKM Y-70)</name>
    <name type="common">Yeast</name>
    <name type="synonym">Yamadazyma tenuis</name>
    <dbReference type="NCBI Taxonomy" id="590646"/>
    <lineage>
        <taxon>Eukaryota</taxon>
        <taxon>Fungi</taxon>
        <taxon>Dikarya</taxon>
        <taxon>Ascomycota</taxon>
        <taxon>Saccharomycotina</taxon>
        <taxon>Pichiomycetes</taxon>
        <taxon>Debaryomycetaceae</taxon>
        <taxon>Yamadazyma</taxon>
    </lineage>
</organism>
<dbReference type="HOGENOM" id="CLU_000960_22_0_1"/>
<feature type="transmembrane region" description="Helical" evidence="7">
    <location>
        <begin position="297"/>
        <end position="320"/>
    </location>
</feature>
<dbReference type="Proteomes" id="UP000000707">
    <property type="component" value="Unassembled WGS sequence"/>
</dbReference>
<evidence type="ECO:0000256" key="3">
    <source>
        <dbReference type="ARBA" id="ARBA00022448"/>
    </source>
</evidence>
<feature type="domain" description="Major facilitator superfamily (MFS) profile" evidence="8">
    <location>
        <begin position="39"/>
        <end position="534"/>
    </location>
</feature>
<dbReference type="Pfam" id="PF07690">
    <property type="entry name" value="MFS_1"/>
    <property type="match status" value="1"/>
</dbReference>
<dbReference type="SUPFAM" id="SSF103473">
    <property type="entry name" value="MFS general substrate transporter"/>
    <property type="match status" value="1"/>
</dbReference>
<feature type="transmembrane region" description="Helical" evidence="7">
    <location>
        <begin position="340"/>
        <end position="361"/>
    </location>
</feature>
<feature type="transmembrane region" description="Helical" evidence="7">
    <location>
        <begin position="440"/>
        <end position="459"/>
    </location>
</feature>
<feature type="transmembrane region" description="Helical" evidence="7">
    <location>
        <begin position="36"/>
        <end position="53"/>
    </location>
</feature>
<keyword evidence="4 7" id="KW-0812">Transmembrane</keyword>
<name>G3B1H2_CANTC</name>
<dbReference type="OrthoDB" id="10021397at2759"/>
<keyword evidence="6 7" id="KW-0472">Membrane</keyword>
<proteinExistence type="inferred from homology"/>
<evidence type="ECO:0000259" key="8">
    <source>
        <dbReference type="PROSITE" id="PS50850"/>
    </source>
</evidence>
<dbReference type="STRING" id="590646.G3B1H2"/>
<gene>
    <name evidence="9" type="ORF">CANTEDRAFT_121231</name>
</gene>
<evidence type="ECO:0000256" key="6">
    <source>
        <dbReference type="ARBA" id="ARBA00023136"/>
    </source>
</evidence>
<accession>G3B1H2</accession>
<feature type="transmembrane region" description="Helical" evidence="7">
    <location>
        <begin position="73"/>
        <end position="92"/>
    </location>
</feature>
<keyword evidence="3" id="KW-0813">Transport</keyword>
<evidence type="ECO:0000256" key="2">
    <source>
        <dbReference type="ARBA" id="ARBA00008335"/>
    </source>
</evidence>
<feature type="transmembrane region" description="Helical" evidence="7">
    <location>
        <begin position="104"/>
        <end position="123"/>
    </location>
</feature>
<comment type="subcellular location">
    <subcellularLocation>
        <location evidence="1">Endomembrane system</location>
        <topology evidence="1">Multi-pass membrane protein</topology>
    </subcellularLocation>
</comment>
<dbReference type="GO" id="GO:0012505">
    <property type="term" value="C:endomembrane system"/>
    <property type="evidence" value="ECO:0007669"/>
    <property type="project" value="UniProtKB-SubCell"/>
</dbReference>
<feature type="transmembrane region" description="Helical" evidence="7">
    <location>
        <begin position="162"/>
        <end position="181"/>
    </location>
</feature>
<dbReference type="EMBL" id="GL996515">
    <property type="protein sequence ID" value="EGV64972.1"/>
    <property type="molecule type" value="Genomic_DNA"/>
</dbReference>
<evidence type="ECO:0000313" key="9">
    <source>
        <dbReference type="EMBL" id="EGV64972.1"/>
    </source>
</evidence>
<evidence type="ECO:0000256" key="4">
    <source>
        <dbReference type="ARBA" id="ARBA00022692"/>
    </source>
</evidence>
<dbReference type="KEGG" id="cten:18248834"/>
<evidence type="ECO:0000313" key="10">
    <source>
        <dbReference type="Proteomes" id="UP000000707"/>
    </source>
</evidence>